<accession>A0A0U1KZU8</accession>
<dbReference type="PIRSF" id="PIRSF011576">
    <property type="entry name" value="YabP"/>
    <property type="match status" value="1"/>
</dbReference>
<name>A0A0U1KZU8_9FIRM</name>
<protein>
    <submittedName>
        <fullName evidence="1">FIG007421: forespore shell protein</fullName>
    </submittedName>
</protein>
<dbReference type="EMBL" id="CTRP01000011">
    <property type="protein sequence ID" value="CQR72942.1"/>
    <property type="molecule type" value="Genomic_DNA"/>
</dbReference>
<dbReference type="InterPro" id="IPR038705">
    <property type="entry name" value="YabP_sf"/>
</dbReference>
<dbReference type="InterPro" id="IPR022476">
    <property type="entry name" value="Spore_YabP/YqfC"/>
</dbReference>
<dbReference type="InterPro" id="IPR012504">
    <property type="entry name" value="Spore_YabP"/>
</dbReference>
<dbReference type="Pfam" id="PF07873">
    <property type="entry name" value="YabP"/>
    <property type="match status" value="1"/>
</dbReference>
<gene>
    <name evidence="1" type="ORF">SpAn4DRAFT_3402</name>
</gene>
<dbReference type="AlphaFoldDB" id="A0A0U1KZU8"/>
<sequence length="93" mass="10747">MPIDNKTPKWRHQLTLVDREELNVDGVVSLGSYDEKEIVMETEQGILIIKGESLNIKQLNLEQGNIIIEGTVKGMYYEEESRQKKGLLDRFLK</sequence>
<dbReference type="Gene3D" id="2.60.40.2000">
    <property type="match status" value="1"/>
</dbReference>
<proteinExistence type="predicted"/>
<evidence type="ECO:0000313" key="1">
    <source>
        <dbReference type="EMBL" id="CQR72942.1"/>
    </source>
</evidence>
<dbReference type="NCBIfam" id="TIGR02892">
    <property type="entry name" value="spore_yabP"/>
    <property type="match status" value="1"/>
</dbReference>
<organism evidence="1 2">
    <name type="scientific">Sporomusa ovata</name>
    <dbReference type="NCBI Taxonomy" id="2378"/>
    <lineage>
        <taxon>Bacteria</taxon>
        <taxon>Bacillati</taxon>
        <taxon>Bacillota</taxon>
        <taxon>Negativicutes</taxon>
        <taxon>Selenomonadales</taxon>
        <taxon>Sporomusaceae</taxon>
        <taxon>Sporomusa</taxon>
    </lineage>
</organism>
<dbReference type="RefSeq" id="WP_021168622.1">
    <property type="nucleotide sequence ID" value="NZ_CTRP01000011.1"/>
</dbReference>
<evidence type="ECO:0000313" key="2">
    <source>
        <dbReference type="Proteomes" id="UP000049855"/>
    </source>
</evidence>
<dbReference type="Proteomes" id="UP000049855">
    <property type="component" value="Unassembled WGS sequence"/>
</dbReference>
<keyword evidence="2" id="KW-1185">Reference proteome</keyword>
<reference evidence="2" key="1">
    <citation type="submission" date="2015-03" db="EMBL/GenBank/DDBJ databases">
        <authorList>
            <person name="Nijsse Bart"/>
        </authorList>
    </citation>
    <scope>NUCLEOTIDE SEQUENCE [LARGE SCALE GENOMIC DNA]</scope>
</reference>
<dbReference type="GO" id="GO:0030435">
    <property type="term" value="P:sporulation resulting in formation of a cellular spore"/>
    <property type="evidence" value="ECO:0007669"/>
    <property type="project" value="InterPro"/>
</dbReference>